<accession>A0A8R7JX45</accession>
<dbReference type="EnsemblPlants" id="TuG1812G0100001144.01.T02">
    <property type="protein sequence ID" value="TuG1812G0100001144.01.T02.cds442728"/>
    <property type="gene ID" value="TuG1812G0100001144.01"/>
</dbReference>
<dbReference type="AlphaFoldDB" id="A0A8R7JX45"/>
<evidence type="ECO:0000256" key="1">
    <source>
        <dbReference type="SAM" id="MobiDB-lite"/>
    </source>
</evidence>
<feature type="region of interest" description="Disordered" evidence="1">
    <location>
        <begin position="1"/>
        <end position="23"/>
    </location>
</feature>
<sequence length="91" mass="10426">MFPRLDYHPDGDPRLGRDPSRRHLRCDPRRRCGVRPRAGGYPAGQEWSGLLHPAIVPPTDTESQWRGCGITPSWPPSRDQDSLGRCLRRLR</sequence>
<reference evidence="2" key="2">
    <citation type="submission" date="2018-03" db="EMBL/GenBank/DDBJ databases">
        <title>The Triticum urartu genome reveals the dynamic nature of wheat genome evolution.</title>
        <authorList>
            <person name="Ling H."/>
            <person name="Ma B."/>
            <person name="Shi X."/>
            <person name="Liu H."/>
            <person name="Dong L."/>
            <person name="Sun H."/>
            <person name="Cao Y."/>
            <person name="Gao Q."/>
            <person name="Zheng S."/>
            <person name="Li Y."/>
            <person name="Yu Y."/>
            <person name="Du H."/>
            <person name="Qi M."/>
            <person name="Li Y."/>
            <person name="Yu H."/>
            <person name="Cui Y."/>
            <person name="Wang N."/>
            <person name="Chen C."/>
            <person name="Wu H."/>
            <person name="Zhao Y."/>
            <person name="Zhang J."/>
            <person name="Li Y."/>
            <person name="Zhou W."/>
            <person name="Zhang B."/>
            <person name="Hu W."/>
            <person name="Eijk M."/>
            <person name="Tang J."/>
            <person name="Witsenboer H."/>
            <person name="Zhao S."/>
            <person name="Li Z."/>
            <person name="Zhang A."/>
            <person name="Wang D."/>
            <person name="Liang C."/>
        </authorList>
    </citation>
    <scope>NUCLEOTIDE SEQUENCE [LARGE SCALE GENOMIC DNA]</scope>
    <source>
        <strain evidence="2">cv. G1812</strain>
    </source>
</reference>
<reference evidence="3" key="1">
    <citation type="journal article" date="2013" name="Nature">
        <title>Draft genome of the wheat A-genome progenitor Triticum urartu.</title>
        <authorList>
            <person name="Ling H.Q."/>
            <person name="Zhao S."/>
            <person name="Liu D."/>
            <person name="Wang J."/>
            <person name="Sun H."/>
            <person name="Zhang C."/>
            <person name="Fan H."/>
            <person name="Li D."/>
            <person name="Dong L."/>
            <person name="Tao Y."/>
            <person name="Gao C."/>
            <person name="Wu H."/>
            <person name="Li Y."/>
            <person name="Cui Y."/>
            <person name="Guo X."/>
            <person name="Zheng S."/>
            <person name="Wang B."/>
            <person name="Yu K."/>
            <person name="Liang Q."/>
            <person name="Yang W."/>
            <person name="Lou X."/>
            <person name="Chen J."/>
            <person name="Feng M."/>
            <person name="Jian J."/>
            <person name="Zhang X."/>
            <person name="Luo G."/>
            <person name="Jiang Y."/>
            <person name="Liu J."/>
            <person name="Wang Z."/>
            <person name="Sha Y."/>
            <person name="Zhang B."/>
            <person name="Wu H."/>
            <person name="Tang D."/>
            <person name="Shen Q."/>
            <person name="Xue P."/>
            <person name="Zou S."/>
            <person name="Wang X."/>
            <person name="Liu X."/>
            <person name="Wang F."/>
            <person name="Yang Y."/>
            <person name="An X."/>
            <person name="Dong Z."/>
            <person name="Zhang K."/>
            <person name="Zhang X."/>
            <person name="Luo M.C."/>
            <person name="Dvorak J."/>
            <person name="Tong Y."/>
            <person name="Wang J."/>
            <person name="Yang H."/>
            <person name="Li Z."/>
            <person name="Wang D."/>
            <person name="Zhang A."/>
            <person name="Wang J."/>
        </authorList>
    </citation>
    <scope>NUCLEOTIDE SEQUENCE</scope>
    <source>
        <strain evidence="3">cv. G1812</strain>
    </source>
</reference>
<proteinExistence type="predicted"/>
<dbReference type="Proteomes" id="UP000015106">
    <property type="component" value="Chromosome 1"/>
</dbReference>
<reference evidence="2" key="3">
    <citation type="submission" date="2022-06" db="UniProtKB">
        <authorList>
            <consortium name="EnsemblPlants"/>
        </authorList>
    </citation>
    <scope>IDENTIFICATION</scope>
</reference>
<protein>
    <submittedName>
        <fullName evidence="2">Uncharacterized protein</fullName>
    </submittedName>
</protein>
<dbReference type="Gramene" id="TuG1812G0100001144.01.T02">
    <property type="protein sequence ID" value="TuG1812G0100001144.01.T02.cds442728"/>
    <property type="gene ID" value="TuG1812G0100001144.01"/>
</dbReference>
<keyword evidence="3" id="KW-1185">Reference proteome</keyword>
<feature type="region of interest" description="Disordered" evidence="1">
    <location>
        <begin position="61"/>
        <end position="91"/>
    </location>
</feature>
<evidence type="ECO:0000313" key="2">
    <source>
        <dbReference type="EnsemblPlants" id="TuG1812G0100001144.01.T02.cds442728"/>
    </source>
</evidence>
<organism evidence="2 3">
    <name type="scientific">Triticum urartu</name>
    <name type="common">Red wild einkorn</name>
    <name type="synonym">Crithodium urartu</name>
    <dbReference type="NCBI Taxonomy" id="4572"/>
    <lineage>
        <taxon>Eukaryota</taxon>
        <taxon>Viridiplantae</taxon>
        <taxon>Streptophyta</taxon>
        <taxon>Embryophyta</taxon>
        <taxon>Tracheophyta</taxon>
        <taxon>Spermatophyta</taxon>
        <taxon>Magnoliopsida</taxon>
        <taxon>Liliopsida</taxon>
        <taxon>Poales</taxon>
        <taxon>Poaceae</taxon>
        <taxon>BOP clade</taxon>
        <taxon>Pooideae</taxon>
        <taxon>Triticodae</taxon>
        <taxon>Triticeae</taxon>
        <taxon>Triticinae</taxon>
        <taxon>Triticum</taxon>
    </lineage>
</organism>
<evidence type="ECO:0000313" key="3">
    <source>
        <dbReference type="Proteomes" id="UP000015106"/>
    </source>
</evidence>
<gene>
    <name evidence="2" type="primary">LOC125549453</name>
</gene>
<name>A0A8R7JX45_TRIUA</name>